<evidence type="ECO:0000256" key="2">
    <source>
        <dbReference type="ARBA" id="ARBA00023239"/>
    </source>
</evidence>
<dbReference type="GO" id="GO:0019698">
    <property type="term" value="P:D-galacturonate catabolic process"/>
    <property type="evidence" value="ECO:0007669"/>
    <property type="project" value="TreeGrafter"/>
</dbReference>
<dbReference type="CDD" id="cd11613">
    <property type="entry name" value="SAF_AH_GD"/>
    <property type="match status" value="1"/>
</dbReference>
<organism evidence="4 5">
    <name type="scientific">Noviherbaspirillum galbum</name>
    <dbReference type="NCBI Taxonomy" id="2709383"/>
    <lineage>
        <taxon>Bacteria</taxon>
        <taxon>Pseudomonadati</taxon>
        <taxon>Pseudomonadota</taxon>
        <taxon>Betaproteobacteria</taxon>
        <taxon>Burkholderiales</taxon>
        <taxon>Oxalobacteraceae</taxon>
        <taxon>Noviherbaspirillum</taxon>
    </lineage>
</organism>
<dbReference type="GO" id="GO:0016829">
    <property type="term" value="F:lyase activity"/>
    <property type="evidence" value="ECO:0007669"/>
    <property type="project" value="UniProtKB-KW"/>
</dbReference>
<dbReference type="InterPro" id="IPR052172">
    <property type="entry name" value="UxaA_altronate/galactarate_dh"/>
</dbReference>
<dbReference type="InterPro" id="IPR048332">
    <property type="entry name" value="GD_AH_C"/>
</dbReference>
<comment type="caution">
    <text evidence="4">The sequence shown here is derived from an EMBL/GenBank/DDBJ whole genome shotgun (WGS) entry which is preliminary data.</text>
</comment>
<dbReference type="InterPro" id="IPR044144">
    <property type="entry name" value="SAF_UxaA/GarD"/>
</dbReference>
<evidence type="ECO:0000259" key="3">
    <source>
        <dbReference type="SMART" id="SM00858"/>
    </source>
</evidence>
<dbReference type="SMART" id="SM00858">
    <property type="entry name" value="SAF"/>
    <property type="match status" value="1"/>
</dbReference>
<dbReference type="AlphaFoldDB" id="A0A6B3SUM7"/>
<gene>
    <name evidence="4" type="ORF">G3574_26930</name>
</gene>
<dbReference type="InterPro" id="IPR013974">
    <property type="entry name" value="SAF"/>
</dbReference>
<dbReference type="PANTHER" id="PTHR30536">
    <property type="entry name" value="ALTRONATE/GALACTARATE DEHYDRATASE"/>
    <property type="match status" value="1"/>
</dbReference>
<reference evidence="4 5" key="1">
    <citation type="submission" date="2020-02" db="EMBL/GenBank/DDBJ databases">
        <authorList>
            <person name="Kim M.K."/>
        </authorList>
    </citation>
    <scope>NUCLEOTIDE SEQUENCE [LARGE SCALE GENOMIC DNA]</scope>
    <source>
        <strain evidence="4 5">17J57-3</strain>
    </source>
</reference>
<feature type="domain" description="SAF" evidence="3">
    <location>
        <begin position="14"/>
        <end position="83"/>
    </location>
</feature>
<dbReference type="Pfam" id="PF20629">
    <property type="entry name" value="GD_AH_C"/>
    <property type="match status" value="1"/>
</dbReference>
<evidence type="ECO:0000256" key="1">
    <source>
        <dbReference type="ARBA" id="ARBA00010986"/>
    </source>
</evidence>
<dbReference type="PANTHER" id="PTHR30536:SF5">
    <property type="entry name" value="ALTRONATE DEHYDRATASE"/>
    <property type="match status" value="1"/>
</dbReference>
<dbReference type="RefSeq" id="WP_163968663.1">
    <property type="nucleotide sequence ID" value="NZ_JAAIVB010000085.1"/>
</dbReference>
<protein>
    <submittedName>
        <fullName evidence="4">Altronate dehydratase</fullName>
    </submittedName>
</protein>
<accession>A0A6B3SUM7</accession>
<proteinExistence type="inferred from homology"/>
<keyword evidence="2" id="KW-0456">Lyase</keyword>
<dbReference type="Pfam" id="PF08666">
    <property type="entry name" value="SAF"/>
    <property type="match status" value="1"/>
</dbReference>
<dbReference type="Pfam" id="PF04295">
    <property type="entry name" value="GD_AH_second"/>
    <property type="match status" value="1"/>
</dbReference>
<dbReference type="Gene3D" id="2.30.130.110">
    <property type="match status" value="1"/>
</dbReference>
<keyword evidence="5" id="KW-1185">Reference proteome</keyword>
<dbReference type="Proteomes" id="UP000482155">
    <property type="component" value="Unassembled WGS sequence"/>
</dbReference>
<dbReference type="EMBL" id="JAAIVB010000085">
    <property type="protein sequence ID" value="NEX64730.1"/>
    <property type="molecule type" value="Genomic_DNA"/>
</dbReference>
<evidence type="ECO:0000313" key="4">
    <source>
        <dbReference type="EMBL" id="NEX64730.1"/>
    </source>
</evidence>
<name>A0A6B3SUM7_9BURK</name>
<comment type="similarity">
    <text evidence="1">Belongs to the UxaA family.</text>
</comment>
<dbReference type="InterPro" id="IPR007392">
    <property type="entry name" value="GD_AH_second"/>
</dbReference>
<sequence length="510" mass="53608">MESAAPIIRLHADDDVVIARRQLLPGTVIAAEGVKVAAMVPPGHKLATRAVAKGQPVRRYGQIIGTASEDIQPGQHVHVHNLAMADFSRDPAFGVDVKASGAATPGATFLGIRRADGRVATRNYIGILTSVNCSATAARAIADHFRRDIHPEALEDYPNVDGVVALTHSLGCAIGTTGDPLDTLRRTLAGYAVHPNFAAVLIVGLGCETNQVQGILDAHGLTESEDFQAFTIQETGGTARTVRLGIEKIRKMLPKANAVSREPVPASHLVLGLQCGGSDGYSGITANPALGAAVDLLVKHGGTAILSETPEIYGAEHLLTRRAVSRGVGEKLLERIAWWEDYCARNHAELNNNPSAGNKAGGLTTILEKSLGAVAKGGTTNLVDVYRYAEPVAAKGLVFMDTPGYDPVSATGQVAGGANMICFTTGRGSAYGCAPSPSLKLATNTALWERQEEDMDINCGGIADGSATVEELGERIFQLILDTASGRKTKSELHGYGQNEFAPWNTGVLT</sequence>
<evidence type="ECO:0000313" key="5">
    <source>
        <dbReference type="Proteomes" id="UP000482155"/>
    </source>
</evidence>